<organism evidence="3 4">
    <name type="scientific">Nicrophorus vespilloides</name>
    <name type="common">Boreal carrion beetle</name>
    <dbReference type="NCBI Taxonomy" id="110193"/>
    <lineage>
        <taxon>Eukaryota</taxon>
        <taxon>Metazoa</taxon>
        <taxon>Ecdysozoa</taxon>
        <taxon>Arthropoda</taxon>
        <taxon>Hexapoda</taxon>
        <taxon>Insecta</taxon>
        <taxon>Pterygota</taxon>
        <taxon>Neoptera</taxon>
        <taxon>Endopterygota</taxon>
        <taxon>Coleoptera</taxon>
        <taxon>Polyphaga</taxon>
        <taxon>Staphyliniformia</taxon>
        <taxon>Silphidae</taxon>
        <taxon>Nicrophorinae</taxon>
        <taxon>Nicrophorus</taxon>
    </lineage>
</organism>
<sequence>MSVQSSSLRAAAPADPMEELRLFIMGANKQSKCISLEMTKSALLMLKTLPAARLAILEYLSNVLDIAAKNYIIRIEKEISTGKVAQPNEYDETTLAEVHSVLCGFVVANAEAWAPIISTWSLELLGKISSQYAGRAHACTGLNDVLQLWMNCRATRTLIDITTQCLSSLMHSNTEACINALLDTSVKHSPNFDWVVAHVGSCFPQTVIVRVLSCGLKDFCLNKTYQGSNSPKLKSVVGILGHLTTSHSTAIQKALLDMFNWGLEETAFHEGDVIRNQRKATVPYLVQILTLSSKLLSTIGDEIRRTIPINVFLKLYQMTDDWCKYIDSPDGLQDLLSNLILSCEKGGVQIIQLLLDCVNIKTKSSSVDEVTANIIKTNAWELLEYILSDIDYSVRRKNYIDRKPLKLLNSLIFDVEEVCKMLVSSEDIESQTASRIINCIGQHNPPVLIQALSFILHNSTTDEQLAFFVRILGSELVDKTSSPYYEKGGHFSVVLEQILEKHFERLNGFTSFKSESLEQTWRNLLKLLKWEKSNAIFALKTRCISKGIEYNLLNLTEIFKVSSLGSKCSHILCEILHLLDIPKLDTIPLQVTLKLVCGTVNYFFNCCKETDELLRMNGFKRTLEMFRRLSCHSKVCRNKALRHLLERSLFEKADAELFGAQMDEDNNNTEVNKQLIIQNKKISKTIHLTKHSSVFNGGIIGNGKRKSICVHRPPIDLVSINTRHLIASLKACCGIPVDTPNDKIVDVSLDSLTLVSLMLVQLISPDVMYNGLPWPEEEFSKVTIERDLLIRRLFNQKPLLWDLLNFVASYRPALCYCSVLLRALTATLMHQWTSMGDQSKSCNTDSYKALMDTTVRVIDVMALGQLLPPPLSSVRDVVPFLNSYEIVAILRECIWCYMRDHIPSPALFVGDSNGLMWRDPTVVRPADPYTKTLRIIMQRNIKTVGHLYSQMFITLPTSD</sequence>
<protein>
    <submittedName>
        <fullName evidence="4">Integrator complex subunit 5</fullName>
    </submittedName>
</protein>
<name>A0ABM1MRI7_NICVS</name>
<reference evidence="4" key="1">
    <citation type="submission" date="2025-08" db="UniProtKB">
        <authorList>
            <consortium name="RefSeq"/>
        </authorList>
    </citation>
    <scope>IDENTIFICATION</scope>
    <source>
        <tissue evidence="4">Whole Larva</tissue>
    </source>
</reference>
<dbReference type="InterPro" id="IPR040316">
    <property type="entry name" value="INTS5"/>
</dbReference>
<gene>
    <name evidence="4" type="primary">LOC108563116</name>
</gene>
<evidence type="ECO:0000259" key="2">
    <source>
        <dbReference type="Pfam" id="PF14838"/>
    </source>
</evidence>
<evidence type="ECO:0000313" key="4">
    <source>
        <dbReference type="RefSeq" id="XP_017777187.1"/>
    </source>
</evidence>
<dbReference type="PANTHER" id="PTHR31697">
    <property type="entry name" value="INTEGRATOR COMPLEX SUBUNIT 5"/>
    <property type="match status" value="1"/>
</dbReference>
<dbReference type="PANTHER" id="PTHR31697:SF2">
    <property type="entry name" value="INTEGRATOR COMPLEX SUBUNIT 5"/>
    <property type="match status" value="1"/>
</dbReference>
<dbReference type="Pfam" id="PF14837">
    <property type="entry name" value="INTS5_N"/>
    <property type="match status" value="1"/>
</dbReference>
<feature type="domain" description="Integrator complex subunit 5 N-terminal" evidence="1">
    <location>
        <begin position="18"/>
        <end position="220"/>
    </location>
</feature>
<accession>A0ABM1MRI7</accession>
<keyword evidence="3" id="KW-1185">Reference proteome</keyword>
<dbReference type="InterPro" id="IPR029444">
    <property type="entry name" value="INTS5_C"/>
</dbReference>
<evidence type="ECO:0000259" key="1">
    <source>
        <dbReference type="Pfam" id="PF14837"/>
    </source>
</evidence>
<evidence type="ECO:0000313" key="3">
    <source>
        <dbReference type="Proteomes" id="UP000695000"/>
    </source>
</evidence>
<dbReference type="InterPro" id="IPR029445">
    <property type="entry name" value="INTS5_N"/>
</dbReference>
<dbReference type="Pfam" id="PF14838">
    <property type="entry name" value="INTS5_C"/>
    <property type="match status" value="1"/>
</dbReference>
<feature type="domain" description="Integrator complex subunit 5 C-terminal" evidence="2">
    <location>
        <begin position="232"/>
        <end position="943"/>
    </location>
</feature>
<dbReference type="GeneID" id="108563116"/>
<dbReference type="Proteomes" id="UP000695000">
    <property type="component" value="Unplaced"/>
</dbReference>
<proteinExistence type="predicted"/>
<dbReference type="RefSeq" id="XP_017777187.1">
    <property type="nucleotide sequence ID" value="XM_017921698.1"/>
</dbReference>